<evidence type="ECO:0000313" key="1">
    <source>
        <dbReference type="EMBL" id="KAI9510639.1"/>
    </source>
</evidence>
<reference evidence="1" key="1">
    <citation type="submission" date="2021-03" db="EMBL/GenBank/DDBJ databases">
        <title>Evolutionary priming and transition to the ectomycorrhizal habit in an iconic lineage of mushroom-forming fungi: is preadaptation a requirement?</title>
        <authorList>
            <consortium name="DOE Joint Genome Institute"/>
            <person name="Looney B.P."/>
            <person name="Miyauchi S."/>
            <person name="Morin E."/>
            <person name="Drula E."/>
            <person name="Courty P.E."/>
            <person name="Chicoki N."/>
            <person name="Fauchery L."/>
            <person name="Kohler A."/>
            <person name="Kuo A."/>
            <person name="LaButti K."/>
            <person name="Pangilinan J."/>
            <person name="Lipzen A."/>
            <person name="Riley R."/>
            <person name="Andreopoulos W."/>
            <person name="He G."/>
            <person name="Johnson J."/>
            <person name="Barry K.W."/>
            <person name="Grigoriev I.V."/>
            <person name="Nagy L."/>
            <person name="Hibbett D."/>
            <person name="Henrissat B."/>
            <person name="Matheny P.B."/>
            <person name="Labbe J."/>
            <person name="Martin A.F."/>
        </authorList>
    </citation>
    <scope>NUCLEOTIDE SEQUENCE</scope>
    <source>
        <strain evidence="1">BPL698</strain>
    </source>
</reference>
<protein>
    <submittedName>
        <fullName evidence="1">Kinase-like domain-containing protein</fullName>
    </submittedName>
</protein>
<accession>A0ACC0UHW2</accession>
<dbReference type="Proteomes" id="UP001207468">
    <property type="component" value="Unassembled WGS sequence"/>
</dbReference>
<dbReference type="EMBL" id="JAGFNK010000038">
    <property type="protein sequence ID" value="KAI9510639.1"/>
    <property type="molecule type" value="Genomic_DNA"/>
</dbReference>
<gene>
    <name evidence="1" type="ORF">F5148DRAFT_1281751</name>
</gene>
<evidence type="ECO:0000313" key="2">
    <source>
        <dbReference type="Proteomes" id="UP001207468"/>
    </source>
</evidence>
<organism evidence="1 2">
    <name type="scientific">Russula earlei</name>
    <dbReference type="NCBI Taxonomy" id="71964"/>
    <lineage>
        <taxon>Eukaryota</taxon>
        <taxon>Fungi</taxon>
        <taxon>Dikarya</taxon>
        <taxon>Basidiomycota</taxon>
        <taxon>Agaricomycotina</taxon>
        <taxon>Agaricomycetes</taxon>
        <taxon>Russulales</taxon>
        <taxon>Russulaceae</taxon>
        <taxon>Russula</taxon>
    </lineage>
</organism>
<name>A0ACC0UHW2_9AGAM</name>
<keyword evidence="2" id="KW-1185">Reference proteome</keyword>
<sequence length="961" mass="104332">MSMILRAPPVPFPVSPLQSECESVTSRSQAYPDTPPVLDTDFFDTVPFSASFSAFLNLSTRDDALQSRAVTADAAPGFLKDSKHLSSGADASYYVEQLTNIRDVDSEWDDDEEVMIISPKPKTSPPAVVGSSMAQFPFTPTFSPPAETAERVVSNESYTIVRTLHRTQTSHLSLAVASGCAPSTKKATLRHALYAIRTYRLPLSRAAIAERAALEVLSMRNHSENPYVQRASRFWDNGQTLFIVMEHCGGGNLKWLVQVEGPVDTPRMKRWACEIASGIAFIHSAGIIHSDIRPSTILFRVNGHVCISGFEHSIVIATRQGVSPSIEERQRGVLASEREWCEAPEMLLGWEIGLEVDCWAFGVILIWMITGKHPWYYSSREHPDMIRDCILSGLSPVAPLEGVDMVVEHLIMKCLDRNPSKRPTIKQIKTFEWFADIDWDNICLARVPDIQIALPTPDMSDVPGDMPSTIIAPDLSLSTVDTEMEVEGSLPWTPARVNRPVGLLSPGAITIASGQSAILSRVDDDSMFPGRPRNPSPPSLPGSTGGGETLIRGSRRLQKEDQLHQSFLPEISETDGTLHVGSGVCVDEFGTFLSEEGQESVEDSDSVGSPQISLQDALALPIPLLVTPRASELELRAIRKSGVMPSRLPARLLCWRSVTDPGLALDAGLHPHAEQEQELPELSWHGLDADPFRCSPPPSVPTEEEVGAGGGERVEDVASSRRVDATFRWSNASLEMGVPQDTRGHGQNHVHSHAHLMSFPVLSSLARRIREQGRALLRKSRSTMLLPLPRTRFPPGSLPHPPTLSPPSPLASPLVGAVTALEGGIGFGSVRRIGLGIGYSLPSPNASTSEQVRAQRVAPTPSPPLAHRYTAREDDEGKILAGCYGGLGGGRRRKKANVGLKEQQLERREQERLVIDGESADGVGQGRVWEPGCGASPYDSGSVVLILGNPGLGGTARTNVQ</sequence>
<proteinExistence type="predicted"/>
<comment type="caution">
    <text evidence="1">The sequence shown here is derived from an EMBL/GenBank/DDBJ whole genome shotgun (WGS) entry which is preliminary data.</text>
</comment>